<protein>
    <submittedName>
        <fullName evidence="1">Uncharacterized protein</fullName>
    </submittedName>
</protein>
<keyword evidence="2" id="KW-1185">Reference proteome</keyword>
<sequence>MSNNREKLEIKHKADALDLPVRLVMHGIPEDWISEATTKQLLVLWEIVKRDERYKAGVTGQMLIGDDTK</sequence>
<gene>
    <name evidence="1" type="ORF">EJK17_09750</name>
</gene>
<dbReference type="AlphaFoldDB" id="A0A437SSV8"/>
<comment type="caution">
    <text evidence="1">The sequence shown here is derived from an EMBL/GenBank/DDBJ whole genome shotgun (WGS) entry which is preliminary data.</text>
</comment>
<evidence type="ECO:0000313" key="2">
    <source>
        <dbReference type="Proteomes" id="UP000288291"/>
    </source>
</evidence>
<proteinExistence type="predicted"/>
<dbReference type="Proteomes" id="UP000288291">
    <property type="component" value="Unassembled WGS sequence"/>
</dbReference>
<organism evidence="1 2">
    <name type="scientific">Lactobacillus xujianguonis</name>
    <dbReference type="NCBI Taxonomy" id="2495899"/>
    <lineage>
        <taxon>Bacteria</taxon>
        <taxon>Bacillati</taxon>
        <taxon>Bacillota</taxon>
        <taxon>Bacilli</taxon>
        <taxon>Lactobacillales</taxon>
        <taxon>Lactobacillaceae</taxon>
        <taxon>Lactobacillus</taxon>
    </lineage>
</organism>
<name>A0A437SSV8_9LACO</name>
<reference evidence="1 2" key="1">
    <citation type="submission" date="2018-12" db="EMBL/GenBank/DDBJ databases">
        <authorList>
            <person name="Meng J."/>
        </authorList>
    </citation>
    <scope>NUCLEOTIDE SEQUENCE [LARGE SCALE GENOMIC DNA]</scope>
    <source>
        <strain evidence="1 2">HT111-2</strain>
    </source>
</reference>
<evidence type="ECO:0000313" key="1">
    <source>
        <dbReference type="EMBL" id="RVU70036.1"/>
    </source>
</evidence>
<accession>A0A437SSV8</accession>
<dbReference type="EMBL" id="RXIA01000034">
    <property type="protein sequence ID" value="RVU70036.1"/>
    <property type="molecule type" value="Genomic_DNA"/>
</dbReference>